<comment type="caution">
    <text evidence="7">The sequence shown here is derived from an EMBL/GenBank/DDBJ whole genome shotgun (WGS) entry which is preliminary data.</text>
</comment>
<dbReference type="SUPFAM" id="SSF48264">
    <property type="entry name" value="Cytochrome P450"/>
    <property type="match status" value="1"/>
</dbReference>
<evidence type="ECO:0000313" key="7">
    <source>
        <dbReference type="EMBL" id="RDB20446.1"/>
    </source>
</evidence>
<accession>A0A369JNT1</accession>
<dbReference type="GO" id="GO:0020037">
    <property type="term" value="F:heme binding"/>
    <property type="evidence" value="ECO:0007669"/>
    <property type="project" value="InterPro"/>
</dbReference>
<keyword evidence="6" id="KW-0503">Monooxygenase</keyword>
<dbReference type="AlphaFoldDB" id="A0A369JNT1"/>
<keyword evidence="8" id="KW-1185">Reference proteome</keyword>
<proteinExistence type="inferred from homology"/>
<sequence length="485" mass="54104">MPPSKGKLSFNRSPAAHPKVIALSVDKRYFLCSGLSELLTRPLTLDMANTTRLASMLAGVFSAFYVASGLLKSWTTRHNLNKIPTVGPSGILSSYLRAYRFLRNAGDMIKKYPGTAFKFPMVSKWMIVVSGPQMVDDLRKATDDLVSFRDAVADALQVDYTIGSEIHHEPYHVSSVRSPLTRNLAVRFPDVQDEIMTAFAEYIPLSEEWTSVLALPTIMKIVCRTSNRLFVGLPLCRNPEYGVLNVDFTIDVIKAGQIINLFPNISKPIAGHLFTNVEAKIGRAIEHLRPNIQEHFDKEEQYGLDWPSKPNDLLSWLLENAKGHQRSVRDLTVCVLAVNFAAIHTTSMLSQSYVPAIREEIETVIKEEGLTKLSLHKVRLLDSFSKESQRHGGSGAYLWTGEIASLKDSASTMVSLGLNYIVFGNGRHACPGRFFAANEIKAMLGHVLLNYDVTFGNSVRPPDRWYGMQAVPDPTAMVLFRRRCA</sequence>
<dbReference type="InParanoid" id="A0A369JNT1"/>
<dbReference type="GO" id="GO:0004497">
    <property type="term" value="F:monooxygenase activity"/>
    <property type="evidence" value="ECO:0007669"/>
    <property type="project" value="UniProtKB-KW"/>
</dbReference>
<dbReference type="InterPro" id="IPR017972">
    <property type="entry name" value="Cyt_P450_CS"/>
</dbReference>
<keyword evidence="6" id="KW-0349">Heme</keyword>
<dbReference type="PANTHER" id="PTHR46206">
    <property type="entry name" value="CYTOCHROME P450"/>
    <property type="match status" value="1"/>
</dbReference>
<dbReference type="Proteomes" id="UP000076154">
    <property type="component" value="Unassembled WGS sequence"/>
</dbReference>
<comment type="cofactor">
    <cofactor evidence="1">
        <name>heme</name>
        <dbReference type="ChEBI" id="CHEBI:30413"/>
    </cofactor>
</comment>
<dbReference type="PROSITE" id="PS00086">
    <property type="entry name" value="CYTOCHROME_P450"/>
    <property type="match status" value="1"/>
</dbReference>
<dbReference type="Gene3D" id="1.10.630.10">
    <property type="entry name" value="Cytochrome P450"/>
    <property type="match status" value="2"/>
</dbReference>
<dbReference type="GO" id="GO:0016705">
    <property type="term" value="F:oxidoreductase activity, acting on paired donors, with incorporation or reduction of molecular oxygen"/>
    <property type="evidence" value="ECO:0007669"/>
    <property type="project" value="InterPro"/>
</dbReference>
<dbReference type="EMBL" id="LUEZ02000062">
    <property type="protein sequence ID" value="RDB20446.1"/>
    <property type="molecule type" value="Genomic_DNA"/>
</dbReference>
<dbReference type="InterPro" id="IPR036396">
    <property type="entry name" value="Cyt_P450_sf"/>
</dbReference>
<dbReference type="CDD" id="cd11041">
    <property type="entry name" value="CYP503A1-like"/>
    <property type="match status" value="1"/>
</dbReference>
<dbReference type="Pfam" id="PF00067">
    <property type="entry name" value="p450"/>
    <property type="match status" value="2"/>
</dbReference>
<evidence type="ECO:0008006" key="9">
    <source>
        <dbReference type="Google" id="ProtNLM"/>
    </source>
</evidence>
<evidence type="ECO:0000256" key="3">
    <source>
        <dbReference type="ARBA" id="ARBA00022723"/>
    </source>
</evidence>
<keyword evidence="5 6" id="KW-0408">Iron</keyword>
<evidence type="ECO:0000256" key="1">
    <source>
        <dbReference type="ARBA" id="ARBA00001971"/>
    </source>
</evidence>
<comment type="similarity">
    <text evidence="2 6">Belongs to the cytochrome P450 family.</text>
</comment>
<dbReference type="STRING" id="39966.A0A369JNT1"/>
<evidence type="ECO:0000256" key="4">
    <source>
        <dbReference type="ARBA" id="ARBA00023002"/>
    </source>
</evidence>
<reference evidence="7" key="1">
    <citation type="submission" date="2018-04" db="EMBL/GenBank/DDBJ databases">
        <title>Whole genome sequencing of Hypsizygus marmoreus.</title>
        <authorList>
            <person name="Choi I.-G."/>
            <person name="Min B."/>
            <person name="Kim J.-G."/>
            <person name="Kim S."/>
            <person name="Oh Y.-L."/>
            <person name="Kong W.-S."/>
            <person name="Park H."/>
            <person name="Jeong J."/>
            <person name="Song E.-S."/>
        </authorList>
    </citation>
    <scope>NUCLEOTIDE SEQUENCE [LARGE SCALE GENOMIC DNA]</scope>
    <source>
        <strain evidence="7">51987-8</strain>
    </source>
</reference>
<dbReference type="InterPro" id="IPR001128">
    <property type="entry name" value="Cyt_P450"/>
</dbReference>
<keyword evidence="4 6" id="KW-0560">Oxidoreductase</keyword>
<gene>
    <name evidence="7" type="ORF">Hypma_012419</name>
</gene>
<name>A0A369JNT1_HYPMA</name>
<keyword evidence="3 6" id="KW-0479">Metal-binding</keyword>
<dbReference type="GO" id="GO:0005506">
    <property type="term" value="F:iron ion binding"/>
    <property type="evidence" value="ECO:0007669"/>
    <property type="project" value="InterPro"/>
</dbReference>
<organism evidence="7 8">
    <name type="scientific">Hypsizygus marmoreus</name>
    <name type="common">White beech mushroom</name>
    <name type="synonym">Agaricus marmoreus</name>
    <dbReference type="NCBI Taxonomy" id="39966"/>
    <lineage>
        <taxon>Eukaryota</taxon>
        <taxon>Fungi</taxon>
        <taxon>Dikarya</taxon>
        <taxon>Basidiomycota</taxon>
        <taxon>Agaricomycotina</taxon>
        <taxon>Agaricomycetes</taxon>
        <taxon>Agaricomycetidae</taxon>
        <taxon>Agaricales</taxon>
        <taxon>Tricholomatineae</taxon>
        <taxon>Lyophyllaceae</taxon>
        <taxon>Hypsizygus</taxon>
    </lineage>
</organism>
<evidence type="ECO:0000313" key="8">
    <source>
        <dbReference type="Proteomes" id="UP000076154"/>
    </source>
</evidence>
<protein>
    <recommendedName>
        <fullName evidence="9">Ent-kaurene oxidase</fullName>
    </recommendedName>
</protein>
<evidence type="ECO:0000256" key="2">
    <source>
        <dbReference type="ARBA" id="ARBA00010617"/>
    </source>
</evidence>
<evidence type="ECO:0000256" key="6">
    <source>
        <dbReference type="RuleBase" id="RU000461"/>
    </source>
</evidence>
<dbReference type="OrthoDB" id="1844152at2759"/>
<evidence type="ECO:0000256" key="5">
    <source>
        <dbReference type="ARBA" id="ARBA00023004"/>
    </source>
</evidence>